<dbReference type="OrthoDB" id="69656at2759"/>
<dbReference type="Gene3D" id="1.25.10.10">
    <property type="entry name" value="Leucine-rich Repeat Variant"/>
    <property type="match status" value="1"/>
</dbReference>
<dbReference type="GO" id="GO:0006898">
    <property type="term" value="P:receptor-mediated endocytosis"/>
    <property type="evidence" value="ECO:0007669"/>
    <property type="project" value="TreeGrafter"/>
</dbReference>
<evidence type="ECO:0000313" key="3">
    <source>
        <dbReference type="Proteomes" id="UP000235965"/>
    </source>
</evidence>
<organism evidence="2 3">
    <name type="scientific">Cryptotermes secundus</name>
    <dbReference type="NCBI Taxonomy" id="105785"/>
    <lineage>
        <taxon>Eukaryota</taxon>
        <taxon>Metazoa</taxon>
        <taxon>Ecdysozoa</taxon>
        <taxon>Arthropoda</taxon>
        <taxon>Hexapoda</taxon>
        <taxon>Insecta</taxon>
        <taxon>Pterygota</taxon>
        <taxon>Neoptera</taxon>
        <taxon>Polyneoptera</taxon>
        <taxon>Dictyoptera</taxon>
        <taxon>Blattodea</taxon>
        <taxon>Blattoidea</taxon>
        <taxon>Termitoidae</taxon>
        <taxon>Kalotermitidae</taxon>
        <taxon>Cryptotermitinae</taxon>
        <taxon>Cryptotermes</taxon>
    </lineage>
</organism>
<sequence>MITVKSTSVCVQVDLLETVTSALVCLLQAQPSLADQVPSLGHIPQLCKKMVTHRQQGAIIRATVLVLHQLATSEVCIQAMGHTECINPLKQAMQARKDMIGVVCEALNRLFSTNHDQLISQALEAGMVQYLLGLLEGRLEALENPAMTKAQIVKALKSMSRSLLHGSRVAAILDKSTVWSEYKDQRHDLFISNTPTAGYLTAGTPATAGYLTQGNTKTLPDAPPPMDREDSLVRTDTI</sequence>
<gene>
    <name evidence="2" type="ORF">B7P43_G12743</name>
</gene>
<evidence type="ECO:0000256" key="1">
    <source>
        <dbReference type="SAM" id="MobiDB-lite"/>
    </source>
</evidence>
<dbReference type="SUPFAM" id="SSF48371">
    <property type="entry name" value="ARM repeat"/>
    <property type="match status" value="1"/>
</dbReference>
<accession>A0A2J7R5G1</accession>
<feature type="compositionally biased region" description="Basic and acidic residues" evidence="1">
    <location>
        <begin position="226"/>
        <end position="238"/>
    </location>
</feature>
<dbReference type="Proteomes" id="UP000235965">
    <property type="component" value="Unassembled WGS sequence"/>
</dbReference>
<feature type="region of interest" description="Disordered" evidence="1">
    <location>
        <begin position="214"/>
        <end position="238"/>
    </location>
</feature>
<dbReference type="InterPro" id="IPR016024">
    <property type="entry name" value="ARM-type_fold"/>
</dbReference>
<keyword evidence="3" id="KW-1185">Reference proteome</keyword>
<evidence type="ECO:0000313" key="2">
    <source>
        <dbReference type="EMBL" id="PNF36069.1"/>
    </source>
</evidence>
<dbReference type="GO" id="GO:0010008">
    <property type="term" value="C:endosome membrane"/>
    <property type="evidence" value="ECO:0007669"/>
    <property type="project" value="TreeGrafter"/>
</dbReference>
<evidence type="ECO:0008006" key="4">
    <source>
        <dbReference type="Google" id="ProtNLM"/>
    </source>
</evidence>
<dbReference type="GO" id="GO:0007032">
    <property type="term" value="P:endosome organization"/>
    <property type="evidence" value="ECO:0007669"/>
    <property type="project" value="InterPro"/>
</dbReference>
<dbReference type="PANTHER" id="PTHR36983:SF2">
    <property type="entry name" value="DNAJ HOMOLOG SUBFAMILY C MEMBER 13"/>
    <property type="match status" value="1"/>
</dbReference>
<protein>
    <recommendedName>
        <fullName evidence="4">TOG domain-containing protein</fullName>
    </recommendedName>
</protein>
<dbReference type="InterPro" id="IPR044978">
    <property type="entry name" value="GRV2/DNAJC13"/>
</dbReference>
<dbReference type="InterPro" id="IPR011989">
    <property type="entry name" value="ARM-like"/>
</dbReference>
<dbReference type="EMBL" id="NEVH01006994">
    <property type="protein sequence ID" value="PNF36069.1"/>
    <property type="molecule type" value="Genomic_DNA"/>
</dbReference>
<dbReference type="AlphaFoldDB" id="A0A2J7R5G1"/>
<name>A0A2J7R5G1_9NEOP</name>
<proteinExistence type="predicted"/>
<comment type="caution">
    <text evidence="2">The sequence shown here is derived from an EMBL/GenBank/DDBJ whole genome shotgun (WGS) entry which is preliminary data.</text>
</comment>
<reference evidence="2 3" key="1">
    <citation type="submission" date="2017-12" db="EMBL/GenBank/DDBJ databases">
        <title>Hemimetabolous genomes reveal molecular basis of termite eusociality.</title>
        <authorList>
            <person name="Harrison M.C."/>
            <person name="Jongepier E."/>
            <person name="Robertson H.M."/>
            <person name="Arning N."/>
            <person name="Bitard-Feildel T."/>
            <person name="Chao H."/>
            <person name="Childers C.P."/>
            <person name="Dinh H."/>
            <person name="Doddapaneni H."/>
            <person name="Dugan S."/>
            <person name="Gowin J."/>
            <person name="Greiner C."/>
            <person name="Han Y."/>
            <person name="Hu H."/>
            <person name="Hughes D.S.T."/>
            <person name="Huylmans A.-K."/>
            <person name="Kemena C."/>
            <person name="Kremer L.P.M."/>
            <person name="Lee S.L."/>
            <person name="Lopez-Ezquerra A."/>
            <person name="Mallet L."/>
            <person name="Monroy-Kuhn J.M."/>
            <person name="Moser A."/>
            <person name="Murali S.C."/>
            <person name="Muzny D.M."/>
            <person name="Otani S."/>
            <person name="Piulachs M.-D."/>
            <person name="Poelchau M."/>
            <person name="Qu J."/>
            <person name="Schaub F."/>
            <person name="Wada-Katsumata A."/>
            <person name="Worley K.C."/>
            <person name="Xie Q."/>
            <person name="Ylla G."/>
            <person name="Poulsen M."/>
            <person name="Gibbs R.A."/>
            <person name="Schal C."/>
            <person name="Richards S."/>
            <person name="Belles X."/>
            <person name="Korb J."/>
            <person name="Bornberg-Bauer E."/>
        </authorList>
    </citation>
    <scope>NUCLEOTIDE SEQUENCE [LARGE SCALE GENOMIC DNA]</scope>
    <source>
        <tissue evidence="2">Whole body</tissue>
    </source>
</reference>
<dbReference type="PANTHER" id="PTHR36983">
    <property type="entry name" value="DNAJ HOMOLOG SUBFAMILY C MEMBER 13"/>
    <property type="match status" value="1"/>
</dbReference>
<dbReference type="GO" id="GO:2000641">
    <property type="term" value="P:regulation of early endosome to late endosome transport"/>
    <property type="evidence" value="ECO:0007669"/>
    <property type="project" value="InterPro"/>
</dbReference>